<dbReference type="NCBIfam" id="TIGR02228">
    <property type="entry name" value="sigpep_I_arch"/>
    <property type="match status" value="1"/>
</dbReference>
<comment type="catalytic activity">
    <reaction evidence="18">
        <text>a beta-D-Man-(1-&gt;4)-beta-D-GlcNAc-(1-&gt;4)-alpha-D-GlcNAc-diphospho-di-trans,poly-cis-dolichol + GDP-alpha-D-mannose = an alpha-D-Man-(1-&gt;3)-beta-D-Man-(1-&gt;4)-beta-D-GlcNAc-(1-&gt;4)-alpha-D-GlcNAc-diphospho-di-trans,poly-cis-dolichol + GDP + H(+)</text>
        <dbReference type="Rhea" id="RHEA:29515"/>
        <dbReference type="Rhea" id="RHEA-COMP:19511"/>
        <dbReference type="Rhea" id="RHEA-COMP:19513"/>
        <dbReference type="ChEBI" id="CHEBI:15378"/>
        <dbReference type="ChEBI" id="CHEBI:57527"/>
        <dbReference type="ChEBI" id="CHEBI:58189"/>
        <dbReference type="ChEBI" id="CHEBI:58472"/>
        <dbReference type="ChEBI" id="CHEBI:132510"/>
        <dbReference type="EC" id="2.4.1.132"/>
    </reaction>
    <physiologicalReaction direction="left-to-right" evidence="18">
        <dbReference type="Rhea" id="RHEA:29516"/>
    </physiologicalReaction>
</comment>
<dbReference type="Pfam" id="PF00090">
    <property type="entry name" value="TSP_1"/>
    <property type="match status" value="1"/>
</dbReference>
<dbReference type="PROSITE" id="PS00501">
    <property type="entry name" value="SPASE_I_1"/>
    <property type="match status" value="1"/>
</dbReference>
<evidence type="ECO:0000256" key="12">
    <source>
        <dbReference type="ARBA" id="ARBA00022968"/>
    </source>
</evidence>
<protein>
    <recommendedName>
        <fullName evidence="23">Metalloendopeptidase</fullName>
        <ecNumber evidence="23">3.4.24.-</ecNumber>
    </recommendedName>
</protein>
<dbReference type="Pfam" id="PF01400">
    <property type="entry name" value="Astacin"/>
    <property type="match status" value="1"/>
</dbReference>
<keyword evidence="8 22" id="KW-0479">Metal-binding</keyword>
<dbReference type="PROSITE" id="PS01180">
    <property type="entry name" value="CUB"/>
    <property type="match status" value="1"/>
</dbReference>
<evidence type="ECO:0000256" key="13">
    <source>
        <dbReference type="ARBA" id="ARBA00022989"/>
    </source>
</evidence>
<gene>
    <name evidence="26" type="ORF">TSPI_01736</name>
</gene>
<evidence type="ECO:0000256" key="15">
    <source>
        <dbReference type="ARBA" id="ARBA00023136"/>
    </source>
</evidence>
<dbReference type="SMART" id="SM00209">
    <property type="entry name" value="TSP1"/>
    <property type="match status" value="1"/>
</dbReference>
<dbReference type="InterPro" id="IPR028098">
    <property type="entry name" value="Glyco_trans_4-like_N"/>
</dbReference>
<keyword evidence="17" id="KW-0325">Glycoprotein</keyword>
<evidence type="ECO:0000256" key="11">
    <source>
        <dbReference type="ARBA" id="ARBA00022833"/>
    </source>
</evidence>
<dbReference type="PROSITE" id="PS00022">
    <property type="entry name" value="EGF_1"/>
    <property type="match status" value="1"/>
</dbReference>
<dbReference type="Pfam" id="PF00534">
    <property type="entry name" value="Glycos_transf_1"/>
    <property type="match status" value="1"/>
</dbReference>
<dbReference type="InterPro" id="IPR019756">
    <property type="entry name" value="Pept_S26A_signal_pept_1_Ser-AS"/>
</dbReference>
<evidence type="ECO:0000313" key="26">
    <source>
        <dbReference type="EMBL" id="KAL1232322.1"/>
    </source>
</evidence>
<comment type="catalytic activity">
    <reaction evidence="1">
        <text>Cleavage of hydrophobic, N-terminal signal or leader sequences from secreted and periplasmic proteins.</text>
        <dbReference type="EC" id="3.4.21.89"/>
    </reaction>
</comment>
<feature type="binding site" evidence="22">
    <location>
        <position position="725"/>
    </location>
    <ligand>
        <name>Zn(2+)</name>
        <dbReference type="ChEBI" id="CHEBI:29105"/>
        <note>catalytic</note>
    </ligand>
</feature>
<comment type="caution">
    <text evidence="21">Lacks conserved residue(s) required for the propagation of feature annotation.</text>
</comment>
<evidence type="ECO:0000256" key="20">
    <source>
        <dbReference type="ARBA" id="ARBA00045533"/>
    </source>
</evidence>
<dbReference type="InterPro" id="IPR035914">
    <property type="entry name" value="Sperma_CUB_dom_sf"/>
</dbReference>
<keyword evidence="7" id="KW-0812">Transmembrane</keyword>
<dbReference type="SUPFAM" id="SSF55486">
    <property type="entry name" value="Metalloproteases ('zincins'), catalytic domain"/>
    <property type="match status" value="1"/>
</dbReference>
<dbReference type="Gene3D" id="2.60.120.290">
    <property type="entry name" value="Spermadhesin, CUB domain"/>
    <property type="match status" value="1"/>
</dbReference>
<dbReference type="SMART" id="SM00235">
    <property type="entry name" value="ZnMc"/>
    <property type="match status" value="1"/>
</dbReference>
<dbReference type="Gene3D" id="2.40.50.140">
    <property type="entry name" value="Nucleic acid-binding proteins"/>
    <property type="match status" value="1"/>
</dbReference>
<dbReference type="Pfam" id="PF13439">
    <property type="entry name" value="Glyco_transf_4"/>
    <property type="match status" value="1"/>
</dbReference>
<evidence type="ECO:0000256" key="23">
    <source>
        <dbReference type="RuleBase" id="RU361183"/>
    </source>
</evidence>
<comment type="cofactor">
    <cofactor evidence="22 23">
        <name>Zn(2+)</name>
        <dbReference type="ChEBI" id="CHEBI:29105"/>
    </cofactor>
    <text evidence="22 23">Binds 1 zinc ion per subunit.</text>
</comment>
<dbReference type="PRINTS" id="PR00480">
    <property type="entry name" value="ASTACIN"/>
</dbReference>
<feature type="domain" description="Peptidase M12A" evidence="25">
    <location>
        <begin position="627"/>
        <end position="831"/>
    </location>
</feature>
<evidence type="ECO:0000256" key="17">
    <source>
        <dbReference type="ARBA" id="ARBA00023180"/>
    </source>
</evidence>
<evidence type="ECO:0000259" key="25">
    <source>
        <dbReference type="PROSITE" id="PS51864"/>
    </source>
</evidence>
<dbReference type="CDD" id="cd04280">
    <property type="entry name" value="ZnMc_astacin_like"/>
    <property type="match status" value="1"/>
</dbReference>
<evidence type="ECO:0000256" key="21">
    <source>
        <dbReference type="PROSITE-ProRule" id="PRU00059"/>
    </source>
</evidence>
<dbReference type="SUPFAM" id="SSF53756">
    <property type="entry name" value="UDP-Glycosyltransferase/glycogen phosphorylase"/>
    <property type="match status" value="1"/>
</dbReference>
<dbReference type="PANTHER" id="PTHR45918">
    <property type="entry name" value="ALPHA-1,3/1,6-MANNOSYLTRANSFERASE ALG2"/>
    <property type="match status" value="1"/>
</dbReference>
<dbReference type="PROSITE" id="PS50092">
    <property type="entry name" value="TSP1"/>
    <property type="match status" value="1"/>
</dbReference>
<keyword evidence="27" id="KW-1185">Reference proteome</keyword>
<keyword evidence="13" id="KW-1133">Transmembrane helix</keyword>
<keyword evidence="12" id="KW-0735">Signal-anchor</keyword>
<dbReference type="InterPro" id="IPR001506">
    <property type="entry name" value="Peptidase_M12A"/>
</dbReference>
<evidence type="ECO:0000256" key="22">
    <source>
        <dbReference type="PROSITE-ProRule" id="PRU01211"/>
    </source>
</evidence>
<dbReference type="SUPFAM" id="SSF82895">
    <property type="entry name" value="TSP-1 type 1 repeat"/>
    <property type="match status" value="1"/>
</dbReference>
<evidence type="ECO:0000313" key="27">
    <source>
        <dbReference type="Proteomes" id="UP001558632"/>
    </source>
</evidence>
<keyword evidence="9 23" id="KW-0378">Hydrolase</keyword>
<dbReference type="InterPro" id="IPR027054">
    <property type="entry name" value="ALG2"/>
</dbReference>
<keyword evidence="5 23" id="KW-0645">Protease</keyword>
<comment type="subcellular location">
    <subcellularLocation>
        <location evidence="2">Endoplasmic reticulum membrane</location>
        <topology evidence="2">Single-pass type II membrane protein</topology>
    </subcellularLocation>
</comment>
<dbReference type="SUPFAM" id="SSF49854">
    <property type="entry name" value="Spermadhesin, CUB domain"/>
    <property type="match status" value="1"/>
</dbReference>
<comment type="function">
    <text evidence="20">Catalytic component of the signal peptidase complex (SPC) which catalyzes the cleavage of N-terminal signal sequences from nascent proteins as they are translocated into the lumen of the endoplasmic reticulum. Specifically cleaves N-terminal signal peptides that contain a hydrophobic alpha-helix (h-region) shorter than 18-20 amino acids.</text>
</comment>
<keyword evidence="14 23" id="KW-0482">Metalloprotease</keyword>
<dbReference type="Gene3D" id="2.20.100.10">
    <property type="entry name" value="Thrombospondin type-1 (TSP1) repeat"/>
    <property type="match status" value="1"/>
</dbReference>
<dbReference type="CDD" id="cd06530">
    <property type="entry name" value="S26_SPase_I"/>
    <property type="match status" value="1"/>
</dbReference>
<dbReference type="InterPro" id="IPR006026">
    <property type="entry name" value="Peptidase_Metallo"/>
</dbReference>
<dbReference type="InterPro" id="IPR012340">
    <property type="entry name" value="NA-bd_OB-fold"/>
</dbReference>
<evidence type="ECO:0000256" key="14">
    <source>
        <dbReference type="ARBA" id="ARBA00023049"/>
    </source>
</evidence>
<evidence type="ECO:0000256" key="9">
    <source>
        <dbReference type="ARBA" id="ARBA00022801"/>
    </source>
</evidence>
<dbReference type="Pfam" id="PF00431">
    <property type="entry name" value="CUB"/>
    <property type="match status" value="1"/>
</dbReference>
<dbReference type="Proteomes" id="UP001558632">
    <property type="component" value="Unassembled WGS sequence"/>
</dbReference>
<dbReference type="Gene3D" id="3.40.50.2000">
    <property type="entry name" value="Glycogen Phosphorylase B"/>
    <property type="match status" value="2"/>
</dbReference>
<dbReference type="InterPro" id="IPR036383">
    <property type="entry name" value="TSP1_rpt_sf"/>
</dbReference>
<proteinExistence type="inferred from homology"/>
<name>A0ABR3K8E9_TRISP</name>
<evidence type="ECO:0000256" key="8">
    <source>
        <dbReference type="ARBA" id="ARBA00022723"/>
    </source>
</evidence>
<evidence type="ECO:0000256" key="6">
    <source>
        <dbReference type="ARBA" id="ARBA00022676"/>
    </source>
</evidence>
<evidence type="ECO:0000256" key="10">
    <source>
        <dbReference type="ARBA" id="ARBA00022824"/>
    </source>
</evidence>
<feature type="domain" description="CUB" evidence="24">
    <location>
        <begin position="875"/>
        <end position="991"/>
    </location>
</feature>
<dbReference type="EC" id="3.4.24.-" evidence="23"/>
<dbReference type="SMART" id="SM00042">
    <property type="entry name" value="CUB"/>
    <property type="match status" value="1"/>
</dbReference>
<reference evidence="26 27" key="1">
    <citation type="submission" date="2024-07" db="EMBL/GenBank/DDBJ databases">
        <title>Enhanced genomic and transcriptomic resources for Trichinella pseudospiralis and T. spiralis underpin the discovery of pronounced molecular differences between stages and species.</title>
        <authorList>
            <person name="Pasi K.K."/>
            <person name="La Rosa G."/>
            <person name="Gomez-Morales M.A."/>
            <person name="Tosini F."/>
            <person name="Sumanam S."/>
            <person name="Young N.D."/>
            <person name="Chang B.C."/>
            <person name="Robin G.B."/>
        </authorList>
    </citation>
    <scope>NUCLEOTIDE SEQUENCE [LARGE SCALE GENOMIC DNA]</scope>
    <source>
        <strain evidence="26">ISS534</strain>
    </source>
</reference>
<organism evidence="26 27">
    <name type="scientific">Trichinella spiralis</name>
    <name type="common">Trichina worm</name>
    <dbReference type="NCBI Taxonomy" id="6334"/>
    <lineage>
        <taxon>Eukaryota</taxon>
        <taxon>Metazoa</taxon>
        <taxon>Ecdysozoa</taxon>
        <taxon>Nematoda</taxon>
        <taxon>Enoplea</taxon>
        <taxon>Dorylaimia</taxon>
        <taxon>Trichinellida</taxon>
        <taxon>Trichinellidae</taxon>
        <taxon>Trichinella</taxon>
    </lineage>
</organism>
<keyword evidence="4" id="KW-0245">EGF-like domain</keyword>
<sequence>MRVLVCHPEFWFGGAESVVFDAIQAFNGRNYSVYLVTGHCDSYWLDKLKNSVTEMLYGSVTMCGDWFHGMHFLAFRAWLKWGRIFDIVMLDGCPGAAPLLKLLFGKKIFYYCHFPYQLMLPNRRLIEKVFYFEMWLLERWCIKFCDVISTNSKFTLHNVNRCFPWISNRICSVHYPAIPIVTTQCSDAAKFEYCKTLPTNYFLSLNRYWPEKRVDIAIEAFSMLKRKISNDVWKSVNLIIAGSVEERIDASVNCRDELIKLTKLKNIEDKVIFLQNVSSEEKVQLLSRCTGVIYTPPMEHFGITPLEGSYFGKIIIAATGCGTNETVENGKTGILVDFGAENFSDAMAKVTIERELLIETGSYGYGTKDRKRVSFHDSLNTPKGVIHKVCKIFENFSFENILSFTFRVIYIPVVVKATITHIKESLESGRFIGAGFERRKDIFEQSDKLIQWCQQMTASNFADCERELKNWCYDLGNKVKLPNLPDVCLPLFRTNTDEIAQPSSGNIFNNFYSNKPKSIYTEAVTKEQIRELKAAFSAIELNSFGEQFQNNSMKKLKPIFDTQKNIRRSSNSFATAANELDVNNLKTLFMGDLKLTNNQWKALMEEAKILQRLTDEQVYRDLRSSKNEQRPIIEKWHTNHILYRMEASLKDASRDAILRALQLWQENTCIRFEERDQLEPNVALINFVDDSQSDGGCSSFVGRVGGIQNISIAWPRCSSEGIVSHQIGHALGLLHEHSRPDRDEHIIVNYEQTVSEHRDVISRLSSRVFEHFRSMYDPGSVMHMPPTVKNLMTNTDELTILAMDPNYQSTFGQRISPSFLDYKLINMMYCNNKCSTKLNCLHGGYVNVNDCSRCTCPTGFEGPLCEHVDNGGDHCGGELISSDQPMLVQSPSYPESFQPYQECYWLLKAPSNNQKVALEFVDVFDFPCEEVCSDSYVELNAGPNFDQTGYRFCCNTQPPSKMYYSNGSEMLIIFKAGTKTANGFRVRYWTAPKEEKIIPAPEVIIDSCPCEQWSEWSPCSQNCGGCGNTVRQRICHSGVGLSCPATQSRLCNLDQCVGSKVILNNGEFHILFNGCCVGLFPDDEGHCQQPGDIASILGSLIPINMELNYQDTLESVLKTMSLKPGCSKALTKKSKDSDKKSLARKKMIEDSENALRNSPKLQKRLVFPGDDLGPVFHLPLAMGPGVRLSSNQLISTHFGMALQRIVVGKWMDYWKVEIGAWKTAIIHYLSFENATKRMRPVVNMGDVIYGRLKHDIEPELVCKDEMGKANNLGILPSDGMMLKMPPAYARRLLGRKKQVLMAISHALQLGNIVPHHRQAEVIKTAFKNFTSNEYFSAMLKSLFEFSMFNEVKRMNKRQLFYQVLNCMMIVCSALMTWKSLIVLTGSESPVVVVLSGSMEPAFYRGDLLFLTNTDDPIHAGDVTVFKIEGREIPIVHRVLKVHQDANGEVLFLTKGDNNAVDDRGLYAPGQFWLKRKDVIGRAKGCVPYVGIVTILMNDYPKLKNEKFHTLSTVHSDLYCSAFSNMMDGIPHGMPVTLKLEQYPPCAEENKTENKLSKYFINPFENIIFYRCFRQNCYWGNFLNATAFVAKHFARPAYKSVTKWLKAEDMTSTFQSKQPVYMQMKITMNNPEESFHKKWLFAQTTNNYTKIPNYLLPSEM</sequence>
<evidence type="ECO:0000256" key="3">
    <source>
        <dbReference type="ARBA" id="ARBA00011035"/>
    </source>
</evidence>
<evidence type="ECO:0000256" key="19">
    <source>
        <dbReference type="ARBA" id="ARBA00045104"/>
    </source>
</evidence>
<evidence type="ECO:0000256" key="5">
    <source>
        <dbReference type="ARBA" id="ARBA00022670"/>
    </source>
</evidence>
<dbReference type="InterPro" id="IPR019533">
    <property type="entry name" value="Peptidase_S26"/>
</dbReference>
<keyword evidence="10" id="KW-0256">Endoplasmic reticulum</keyword>
<dbReference type="PROSITE" id="PS51864">
    <property type="entry name" value="ASTACIN"/>
    <property type="match status" value="1"/>
</dbReference>
<dbReference type="InterPro" id="IPR034035">
    <property type="entry name" value="Astacin-like_dom"/>
</dbReference>
<keyword evidence="6" id="KW-0328">Glycosyltransferase</keyword>
<evidence type="ECO:0000256" key="4">
    <source>
        <dbReference type="ARBA" id="ARBA00022536"/>
    </source>
</evidence>
<feature type="binding site" evidence="22">
    <location>
        <position position="729"/>
    </location>
    <ligand>
        <name>Zn(2+)</name>
        <dbReference type="ChEBI" id="CHEBI:29105"/>
        <note>catalytic</note>
    </ligand>
</feature>
<evidence type="ECO:0000256" key="7">
    <source>
        <dbReference type="ARBA" id="ARBA00022692"/>
    </source>
</evidence>
<dbReference type="PROSITE" id="PS00761">
    <property type="entry name" value="SPASE_I_3"/>
    <property type="match status" value="1"/>
</dbReference>
<dbReference type="SUPFAM" id="SSF51306">
    <property type="entry name" value="LexA/Signal peptidase"/>
    <property type="match status" value="1"/>
</dbReference>
<dbReference type="PROSITE" id="PS01186">
    <property type="entry name" value="EGF_2"/>
    <property type="match status" value="1"/>
</dbReference>
<comment type="similarity">
    <text evidence="3">Belongs to the peptidase S26B family.</text>
</comment>
<dbReference type="GO" id="GO:0008237">
    <property type="term" value="F:metallopeptidase activity"/>
    <property type="evidence" value="ECO:0007669"/>
    <property type="project" value="UniProtKB-KW"/>
</dbReference>
<dbReference type="InterPro" id="IPR019758">
    <property type="entry name" value="Pept_S26A_signal_pept_1_CS"/>
</dbReference>
<dbReference type="Pfam" id="PF21262">
    <property type="entry name" value="RRP40_S1"/>
    <property type="match status" value="1"/>
</dbReference>
<evidence type="ECO:0000256" key="1">
    <source>
        <dbReference type="ARBA" id="ARBA00000677"/>
    </source>
</evidence>
<comment type="catalytic activity">
    <reaction evidence="19">
        <text>an alpha-D-Man-(1-&gt;3)-beta-D-Man-(1-&gt;4)-beta-D-GlcNAc-(1-&gt;4)-alpha-D-GlcNAc-diphospho-di-trans,poly-cis-dolichol + GDP-alpha-D-mannose = an alpha-D-Man-(1-&gt;3)-[alpha-D-Man-(1-&gt;6)]-beta-D-Man-(1-&gt;4)-beta-D-GlcNAc-(1-&gt;4)-alpha-D-GlcNAc-diphospho-di-trans,poly-cis-dolichol + GDP + H(+)</text>
        <dbReference type="Rhea" id="RHEA:29519"/>
        <dbReference type="Rhea" id="RHEA-COMP:19513"/>
        <dbReference type="Rhea" id="RHEA-COMP:19515"/>
        <dbReference type="ChEBI" id="CHEBI:15378"/>
        <dbReference type="ChEBI" id="CHEBI:57527"/>
        <dbReference type="ChEBI" id="CHEBI:58189"/>
        <dbReference type="ChEBI" id="CHEBI:132510"/>
        <dbReference type="ChEBI" id="CHEBI:132511"/>
        <dbReference type="EC" id="2.4.1.257"/>
    </reaction>
    <physiologicalReaction direction="left-to-right" evidence="19">
        <dbReference type="Rhea" id="RHEA:29520"/>
    </physiologicalReaction>
</comment>
<dbReference type="InterPro" id="IPR001296">
    <property type="entry name" value="Glyco_trans_1"/>
</dbReference>
<dbReference type="EMBL" id="JBEUSY010000451">
    <property type="protein sequence ID" value="KAL1232322.1"/>
    <property type="molecule type" value="Genomic_DNA"/>
</dbReference>
<evidence type="ECO:0000256" key="16">
    <source>
        <dbReference type="ARBA" id="ARBA00023157"/>
    </source>
</evidence>
<dbReference type="InterPro" id="IPR000742">
    <property type="entry name" value="EGF"/>
</dbReference>
<evidence type="ECO:0000256" key="18">
    <source>
        <dbReference type="ARBA" id="ARBA00045103"/>
    </source>
</evidence>
<dbReference type="CDD" id="cd00041">
    <property type="entry name" value="CUB"/>
    <property type="match status" value="1"/>
</dbReference>
<dbReference type="Gene3D" id="3.40.390.10">
    <property type="entry name" value="Collagenase (Catalytic Domain)"/>
    <property type="match status" value="1"/>
</dbReference>
<keyword evidence="16" id="KW-1015">Disulfide bond</keyword>
<dbReference type="InterPro" id="IPR000859">
    <property type="entry name" value="CUB_dom"/>
</dbReference>
<comment type="caution">
    <text evidence="26">The sequence shown here is derived from an EMBL/GenBank/DDBJ whole genome shotgun (WGS) entry which is preliminary data.</text>
</comment>
<evidence type="ECO:0000256" key="2">
    <source>
        <dbReference type="ARBA" id="ARBA00004648"/>
    </source>
</evidence>
<dbReference type="InterPro" id="IPR036286">
    <property type="entry name" value="LexA/Signal_pep-like_sf"/>
</dbReference>
<dbReference type="PANTHER" id="PTHR45918:SF2">
    <property type="entry name" value="ALPHA-1,3_1,6-MANNOSYLTRANSFERASE ALG2"/>
    <property type="match status" value="1"/>
</dbReference>
<evidence type="ECO:0000259" key="24">
    <source>
        <dbReference type="PROSITE" id="PS01180"/>
    </source>
</evidence>
<feature type="binding site" evidence="22">
    <location>
        <position position="735"/>
    </location>
    <ligand>
        <name>Zn(2+)</name>
        <dbReference type="ChEBI" id="CHEBI:29105"/>
        <note>catalytic</note>
    </ligand>
</feature>
<dbReference type="InterPro" id="IPR001733">
    <property type="entry name" value="Peptidase_S26B"/>
</dbReference>
<dbReference type="InterPro" id="IPR024079">
    <property type="entry name" value="MetalloPept_cat_dom_sf"/>
</dbReference>
<keyword evidence="11 22" id="KW-0862">Zinc</keyword>
<dbReference type="SUPFAM" id="SSF50249">
    <property type="entry name" value="Nucleic acid-binding proteins"/>
    <property type="match status" value="1"/>
</dbReference>
<keyword evidence="6" id="KW-0808">Transferase</keyword>
<keyword evidence="15" id="KW-0472">Membrane</keyword>
<accession>A0ABR3K8E9</accession>
<dbReference type="InterPro" id="IPR000884">
    <property type="entry name" value="TSP1_rpt"/>
</dbReference>